<evidence type="ECO:0000256" key="3">
    <source>
        <dbReference type="ARBA" id="ARBA00022989"/>
    </source>
</evidence>
<evidence type="ECO:0000259" key="8">
    <source>
        <dbReference type="Pfam" id="PF25145"/>
    </source>
</evidence>
<keyword evidence="9" id="KW-0378">Hydrolase</keyword>
<organism evidence="9 10">
    <name type="scientific">candidate division TA06 bacterium 34_109</name>
    <dbReference type="NCBI Taxonomy" id="1635277"/>
    <lineage>
        <taxon>Bacteria</taxon>
        <taxon>Bacteria division TA06</taxon>
    </lineage>
</organism>
<feature type="transmembrane region" description="Helical" evidence="5">
    <location>
        <begin position="242"/>
        <end position="265"/>
    </location>
</feature>
<feature type="domain" description="NfeD-like C-terminal" evidence="6">
    <location>
        <begin position="384"/>
        <end position="440"/>
    </location>
</feature>
<dbReference type="InterPro" id="IPR056739">
    <property type="entry name" value="NfeD_membrane"/>
</dbReference>
<sequence>MLFLNQKIHYGKKNIFIVFLILSFIIFSTSINFAQPSSVIYLLNIEGAINPITAQYIVDGIEEAEDKQAECVIIQMDTPGGLDDSMRNIIKKMLNSRVPVVIYVAPQGARAASAGAFITIAANIAAMAPGTNIGAAHPVAMGEGQIDEETKAKIVNDAAAYIKSIANSRNRNEDMAEKFVRDSLSITEQEALENNIIEFIAGSVDELIFMIDGVKVSTSEGDRKLNTSGKEIIEYKMSVKDLFLHSLTNPNIAYILLFLGIYGILGEFSNPGALFPGIFGSICLILAFVAFQMIAINFAGFVLIALGIIFFIFEIYTPTFGLLTAGGIISLTLGSFMLTKDLAPFLKISTGIILTMVLATAAFFIFALTKGIKIQRKKPIFGKESMIGMIGTARTNLNPDGQVFLHGEIWQATTSDEKPVKKGEQVIVEALDGLRLIVKKTDTDKKEE</sequence>
<evidence type="ECO:0000256" key="5">
    <source>
        <dbReference type="SAM" id="Phobius"/>
    </source>
</evidence>
<feature type="domain" description="NfeD integral membrane" evidence="7">
    <location>
        <begin position="251"/>
        <end position="369"/>
    </location>
</feature>
<dbReference type="SUPFAM" id="SSF52096">
    <property type="entry name" value="ClpP/crotonase"/>
    <property type="match status" value="1"/>
</dbReference>
<dbReference type="InterPro" id="IPR029045">
    <property type="entry name" value="ClpP/crotonase-like_dom_sf"/>
</dbReference>
<dbReference type="InterPro" id="IPR002810">
    <property type="entry name" value="NfeD-like_C"/>
</dbReference>
<dbReference type="FunFam" id="3.90.226.10:FF:000089">
    <property type="entry name" value="Membrane-bound serine protease"/>
    <property type="match status" value="1"/>
</dbReference>
<dbReference type="Gene3D" id="2.40.50.140">
    <property type="entry name" value="Nucleic acid-binding proteins"/>
    <property type="match status" value="1"/>
</dbReference>
<dbReference type="InterPro" id="IPR052165">
    <property type="entry name" value="Membrane_assoc_protease"/>
</dbReference>
<keyword evidence="4 5" id="KW-0472">Membrane</keyword>
<dbReference type="PANTHER" id="PTHR33507:SF4">
    <property type="entry name" value="NODULATION COMPETITIVENESS PROTEIN NFED"/>
    <property type="match status" value="1"/>
</dbReference>
<accession>A0A117M5Q8</accession>
<dbReference type="EMBL" id="LGGX01000040">
    <property type="protein sequence ID" value="KUK85824.1"/>
    <property type="molecule type" value="Genomic_DNA"/>
</dbReference>
<dbReference type="Pfam" id="PF25145">
    <property type="entry name" value="NfeD1b_N"/>
    <property type="match status" value="1"/>
</dbReference>
<dbReference type="SUPFAM" id="SSF141322">
    <property type="entry name" value="NfeD domain-like"/>
    <property type="match status" value="1"/>
</dbReference>
<dbReference type="Proteomes" id="UP000053467">
    <property type="component" value="Unassembled WGS sequence"/>
</dbReference>
<evidence type="ECO:0000256" key="2">
    <source>
        <dbReference type="ARBA" id="ARBA00022692"/>
    </source>
</evidence>
<dbReference type="InterPro" id="IPR056738">
    <property type="entry name" value="NfeD1b_N"/>
</dbReference>
<dbReference type="GO" id="GO:0006508">
    <property type="term" value="P:proteolysis"/>
    <property type="evidence" value="ECO:0007669"/>
    <property type="project" value="UniProtKB-KW"/>
</dbReference>
<feature type="transmembrane region" description="Helical" evidence="5">
    <location>
        <begin position="285"/>
        <end position="313"/>
    </location>
</feature>
<gene>
    <name evidence="9" type="ORF">XE03_1874</name>
</gene>
<dbReference type="Pfam" id="PF24961">
    <property type="entry name" value="NfeD_membrane"/>
    <property type="match status" value="1"/>
</dbReference>
<evidence type="ECO:0000256" key="4">
    <source>
        <dbReference type="ARBA" id="ARBA00023136"/>
    </source>
</evidence>
<protein>
    <submittedName>
        <fullName evidence="9">Membrane-bound serine protease</fullName>
    </submittedName>
</protein>
<evidence type="ECO:0000313" key="9">
    <source>
        <dbReference type="EMBL" id="KUK85824.1"/>
    </source>
</evidence>
<keyword evidence="2 5" id="KW-0812">Transmembrane</keyword>
<comment type="caution">
    <text evidence="9">The sequence shown here is derived from an EMBL/GenBank/DDBJ whole genome shotgun (WGS) entry which is preliminary data.</text>
</comment>
<evidence type="ECO:0000259" key="6">
    <source>
        <dbReference type="Pfam" id="PF01957"/>
    </source>
</evidence>
<feature type="transmembrane region" description="Helical" evidence="5">
    <location>
        <begin position="345"/>
        <end position="368"/>
    </location>
</feature>
<reference evidence="10" key="1">
    <citation type="journal article" date="2015" name="MBio">
        <title>Genome-Resolved Metagenomic Analysis Reveals Roles for Candidate Phyla and Other Microbial Community Members in Biogeochemical Transformations in Oil Reservoirs.</title>
        <authorList>
            <person name="Hu P."/>
            <person name="Tom L."/>
            <person name="Singh A."/>
            <person name="Thomas B.C."/>
            <person name="Baker B.J."/>
            <person name="Piceno Y.M."/>
            <person name="Andersen G.L."/>
            <person name="Banfield J.F."/>
        </authorList>
    </citation>
    <scope>NUCLEOTIDE SEQUENCE [LARGE SCALE GENOMIC DNA]</scope>
</reference>
<evidence type="ECO:0000256" key="1">
    <source>
        <dbReference type="ARBA" id="ARBA00004141"/>
    </source>
</evidence>
<dbReference type="PATRIC" id="fig|1635277.3.peg.476"/>
<dbReference type="GO" id="GO:0008233">
    <property type="term" value="F:peptidase activity"/>
    <property type="evidence" value="ECO:0007669"/>
    <property type="project" value="UniProtKB-KW"/>
</dbReference>
<feature type="domain" description="NfeD1b N-terminal" evidence="8">
    <location>
        <begin position="40"/>
        <end position="203"/>
    </location>
</feature>
<dbReference type="GO" id="GO:0016020">
    <property type="term" value="C:membrane"/>
    <property type="evidence" value="ECO:0007669"/>
    <property type="project" value="UniProtKB-SubCell"/>
</dbReference>
<dbReference type="AlphaFoldDB" id="A0A117M5Q8"/>
<dbReference type="PANTHER" id="PTHR33507">
    <property type="entry name" value="INNER MEMBRANE PROTEIN YBBJ"/>
    <property type="match status" value="1"/>
</dbReference>
<keyword evidence="9" id="KW-0645">Protease</keyword>
<dbReference type="Gene3D" id="3.90.226.10">
    <property type="entry name" value="2-enoyl-CoA Hydratase, Chain A, domain 1"/>
    <property type="match status" value="1"/>
</dbReference>
<feature type="transmembrane region" description="Helical" evidence="5">
    <location>
        <begin position="15"/>
        <end position="34"/>
    </location>
</feature>
<proteinExistence type="predicted"/>
<dbReference type="Pfam" id="PF01957">
    <property type="entry name" value="NfeD"/>
    <property type="match status" value="1"/>
</dbReference>
<keyword evidence="3 5" id="KW-1133">Transmembrane helix</keyword>
<evidence type="ECO:0000259" key="7">
    <source>
        <dbReference type="Pfam" id="PF24961"/>
    </source>
</evidence>
<dbReference type="CDD" id="cd07020">
    <property type="entry name" value="Clp_protease_NfeD_1"/>
    <property type="match status" value="1"/>
</dbReference>
<evidence type="ECO:0000313" key="10">
    <source>
        <dbReference type="Proteomes" id="UP000053467"/>
    </source>
</evidence>
<dbReference type="InterPro" id="IPR012340">
    <property type="entry name" value="NA-bd_OB-fold"/>
</dbReference>
<comment type="subcellular location">
    <subcellularLocation>
        <location evidence="1">Membrane</location>
        <topology evidence="1">Multi-pass membrane protein</topology>
    </subcellularLocation>
</comment>
<name>A0A117M5Q8_UNCT6</name>